<keyword evidence="1" id="KW-0805">Transcription regulation</keyword>
<dbReference type="InterPro" id="IPR036388">
    <property type="entry name" value="WH-like_DNA-bd_sf"/>
</dbReference>
<name>A0A512P997_9CELL</name>
<keyword evidence="2" id="KW-0238">DNA-binding</keyword>
<evidence type="ECO:0000313" key="5">
    <source>
        <dbReference type="EMBL" id="GEP67773.1"/>
    </source>
</evidence>
<evidence type="ECO:0000256" key="3">
    <source>
        <dbReference type="ARBA" id="ARBA00023163"/>
    </source>
</evidence>
<evidence type="ECO:0000313" key="6">
    <source>
        <dbReference type="Proteomes" id="UP000321798"/>
    </source>
</evidence>
<accession>A0A512P997</accession>
<gene>
    <name evidence="5" type="ORF">CSO01_04880</name>
</gene>
<comment type="caution">
    <text evidence="5">The sequence shown here is derived from an EMBL/GenBank/DDBJ whole genome shotgun (WGS) entry which is preliminary data.</text>
</comment>
<protein>
    <recommendedName>
        <fullName evidence="4">HTH luxR-type domain-containing protein</fullName>
    </recommendedName>
</protein>
<dbReference type="CDD" id="cd06170">
    <property type="entry name" value="LuxR_C_like"/>
    <property type="match status" value="1"/>
</dbReference>
<reference evidence="5 6" key="1">
    <citation type="submission" date="2019-07" db="EMBL/GenBank/DDBJ databases">
        <title>Whole genome shotgun sequence of Cellulomonas soli NBRC 109434.</title>
        <authorList>
            <person name="Hosoyama A."/>
            <person name="Uohara A."/>
            <person name="Ohji S."/>
            <person name="Ichikawa N."/>
        </authorList>
    </citation>
    <scope>NUCLEOTIDE SEQUENCE [LARGE SCALE GENOMIC DNA]</scope>
    <source>
        <strain evidence="5 6">NBRC 109434</strain>
    </source>
</reference>
<evidence type="ECO:0000259" key="4">
    <source>
        <dbReference type="PROSITE" id="PS50043"/>
    </source>
</evidence>
<dbReference type="PANTHER" id="PTHR44688:SF16">
    <property type="entry name" value="DNA-BINDING TRANSCRIPTIONAL ACTIVATOR DEVR_DOSR"/>
    <property type="match status" value="1"/>
</dbReference>
<dbReference type="Gene3D" id="1.10.10.10">
    <property type="entry name" value="Winged helix-like DNA-binding domain superfamily/Winged helix DNA-binding domain"/>
    <property type="match status" value="1"/>
</dbReference>
<keyword evidence="6" id="KW-1185">Reference proteome</keyword>
<feature type="domain" description="HTH luxR-type" evidence="4">
    <location>
        <begin position="280"/>
        <end position="345"/>
    </location>
</feature>
<dbReference type="Pfam" id="PF00196">
    <property type="entry name" value="GerE"/>
    <property type="match status" value="1"/>
</dbReference>
<dbReference type="InterPro" id="IPR000792">
    <property type="entry name" value="Tscrpt_reg_LuxR_C"/>
</dbReference>
<dbReference type="GO" id="GO:0006355">
    <property type="term" value="P:regulation of DNA-templated transcription"/>
    <property type="evidence" value="ECO:0007669"/>
    <property type="project" value="InterPro"/>
</dbReference>
<evidence type="ECO:0000256" key="1">
    <source>
        <dbReference type="ARBA" id="ARBA00023015"/>
    </source>
</evidence>
<dbReference type="Proteomes" id="UP000321798">
    <property type="component" value="Unassembled WGS sequence"/>
</dbReference>
<sequence length="349" mass="36548">MLRAACGHLALAHALQGDLVVAQHWLDQLDGATPAEGLEEVSGTGAVVARALVALGRLDLEAAGTALSGLAWIGDPVLRDELWGFVAYARCELAVLRGDRTAALHALDAAVAAHASTCRPGAFVPDLLLGARVDLLAALGDGNRARAVLDEQQGLSLLLRVRRARVDLLIGDVVAARTHAVRVGAVSTSTRHRVQALLVEAVAEQRLGQGTDAAVAATRAAELAHAQGLLQPFAHVPLAELRHVAAGAPVPGGPTWHAVGLLREVLEEPVLGVVGEAMPTTLTVVELTERERAVLGELASTPSLDVVAARLFVSPNTVKTQVRSLYRKLGVHNRDDAVVAAYRSGLLRD</sequence>
<evidence type="ECO:0000256" key="2">
    <source>
        <dbReference type="ARBA" id="ARBA00023125"/>
    </source>
</evidence>
<dbReference type="GO" id="GO:0003677">
    <property type="term" value="F:DNA binding"/>
    <property type="evidence" value="ECO:0007669"/>
    <property type="project" value="UniProtKB-KW"/>
</dbReference>
<organism evidence="5 6">
    <name type="scientific">Cellulomonas soli</name>
    <dbReference type="NCBI Taxonomy" id="931535"/>
    <lineage>
        <taxon>Bacteria</taxon>
        <taxon>Bacillati</taxon>
        <taxon>Actinomycetota</taxon>
        <taxon>Actinomycetes</taxon>
        <taxon>Micrococcales</taxon>
        <taxon>Cellulomonadaceae</taxon>
        <taxon>Cellulomonas</taxon>
    </lineage>
</organism>
<proteinExistence type="predicted"/>
<dbReference type="InterPro" id="IPR016032">
    <property type="entry name" value="Sig_transdc_resp-reg_C-effctor"/>
</dbReference>
<dbReference type="PROSITE" id="PS50043">
    <property type="entry name" value="HTH_LUXR_2"/>
    <property type="match status" value="1"/>
</dbReference>
<dbReference type="PANTHER" id="PTHR44688">
    <property type="entry name" value="DNA-BINDING TRANSCRIPTIONAL ACTIVATOR DEVR_DOSR"/>
    <property type="match status" value="1"/>
</dbReference>
<dbReference type="AlphaFoldDB" id="A0A512P997"/>
<dbReference type="SMART" id="SM00421">
    <property type="entry name" value="HTH_LUXR"/>
    <property type="match status" value="1"/>
</dbReference>
<dbReference type="EMBL" id="BKAL01000001">
    <property type="protein sequence ID" value="GEP67773.1"/>
    <property type="molecule type" value="Genomic_DNA"/>
</dbReference>
<keyword evidence="3" id="KW-0804">Transcription</keyword>
<dbReference type="SUPFAM" id="SSF46894">
    <property type="entry name" value="C-terminal effector domain of the bipartite response regulators"/>
    <property type="match status" value="1"/>
</dbReference>